<gene>
    <name evidence="7" type="ORF">EJ05DRAFT_14082</name>
</gene>
<reference evidence="7" key="1">
    <citation type="journal article" date="2020" name="Stud. Mycol.">
        <title>101 Dothideomycetes genomes: a test case for predicting lifestyles and emergence of pathogens.</title>
        <authorList>
            <person name="Haridas S."/>
            <person name="Albert R."/>
            <person name="Binder M."/>
            <person name="Bloem J."/>
            <person name="Labutti K."/>
            <person name="Salamov A."/>
            <person name="Andreopoulos B."/>
            <person name="Baker S."/>
            <person name="Barry K."/>
            <person name="Bills G."/>
            <person name="Bluhm B."/>
            <person name="Cannon C."/>
            <person name="Castanera R."/>
            <person name="Culley D."/>
            <person name="Daum C."/>
            <person name="Ezra D."/>
            <person name="Gonzalez J."/>
            <person name="Henrissat B."/>
            <person name="Kuo A."/>
            <person name="Liang C."/>
            <person name="Lipzen A."/>
            <person name="Lutzoni F."/>
            <person name="Magnuson J."/>
            <person name="Mondo S."/>
            <person name="Nolan M."/>
            <person name="Ohm R."/>
            <person name="Pangilinan J."/>
            <person name="Park H.-J."/>
            <person name="Ramirez L."/>
            <person name="Alfaro M."/>
            <person name="Sun H."/>
            <person name="Tritt A."/>
            <person name="Yoshinaga Y."/>
            <person name="Zwiers L.-H."/>
            <person name="Turgeon B."/>
            <person name="Goodwin S."/>
            <person name="Spatafora J."/>
            <person name="Crous P."/>
            <person name="Grigoriev I."/>
        </authorList>
    </citation>
    <scope>NUCLEOTIDE SEQUENCE</scope>
    <source>
        <strain evidence="7">CBS 121739</strain>
    </source>
</reference>
<evidence type="ECO:0000256" key="4">
    <source>
        <dbReference type="PROSITE-ProRule" id="PRU00125"/>
    </source>
</evidence>
<dbReference type="EMBL" id="ML996565">
    <property type="protein sequence ID" value="KAF2762770.1"/>
    <property type="molecule type" value="Genomic_DNA"/>
</dbReference>
<name>A0A6A6WKP2_9PEZI</name>
<accession>A0A6A6WKP2</accession>
<feature type="compositionally biased region" description="Polar residues" evidence="5">
    <location>
        <begin position="384"/>
        <end position="395"/>
    </location>
</feature>
<evidence type="ECO:0000256" key="3">
    <source>
        <dbReference type="ARBA" id="ARBA00023038"/>
    </source>
</evidence>
<dbReference type="Proteomes" id="UP000799437">
    <property type="component" value="Unassembled WGS sequence"/>
</dbReference>
<evidence type="ECO:0000313" key="8">
    <source>
        <dbReference type="Proteomes" id="UP000799437"/>
    </source>
</evidence>
<dbReference type="GO" id="GO:0046872">
    <property type="term" value="F:metal ion binding"/>
    <property type="evidence" value="ECO:0007669"/>
    <property type="project" value="UniProtKB-KW"/>
</dbReference>
<dbReference type="InterPro" id="IPR017351">
    <property type="entry name" value="PINCH-1-4-like"/>
</dbReference>
<evidence type="ECO:0000256" key="5">
    <source>
        <dbReference type="SAM" id="MobiDB-lite"/>
    </source>
</evidence>
<dbReference type="Gene3D" id="2.10.110.10">
    <property type="entry name" value="Cysteine Rich Protein"/>
    <property type="match status" value="2"/>
</dbReference>
<dbReference type="SUPFAM" id="SSF57716">
    <property type="entry name" value="Glucocorticoid receptor-like (DNA-binding domain)"/>
    <property type="match status" value="1"/>
</dbReference>
<organism evidence="7 8">
    <name type="scientific">Pseudovirgaria hyperparasitica</name>
    <dbReference type="NCBI Taxonomy" id="470096"/>
    <lineage>
        <taxon>Eukaryota</taxon>
        <taxon>Fungi</taxon>
        <taxon>Dikarya</taxon>
        <taxon>Ascomycota</taxon>
        <taxon>Pezizomycotina</taxon>
        <taxon>Dothideomycetes</taxon>
        <taxon>Dothideomycetes incertae sedis</taxon>
        <taxon>Acrospermales</taxon>
        <taxon>Acrospermaceae</taxon>
        <taxon>Pseudovirgaria</taxon>
    </lineage>
</organism>
<dbReference type="OrthoDB" id="1112565at2759"/>
<dbReference type="PROSITE" id="PS00478">
    <property type="entry name" value="LIM_DOMAIN_1"/>
    <property type="match status" value="1"/>
</dbReference>
<feature type="compositionally biased region" description="Polar residues" evidence="5">
    <location>
        <begin position="553"/>
        <end position="564"/>
    </location>
</feature>
<dbReference type="GeneID" id="54480286"/>
<feature type="compositionally biased region" description="Polar residues" evidence="5">
    <location>
        <begin position="123"/>
        <end position="135"/>
    </location>
</feature>
<evidence type="ECO:0000256" key="1">
    <source>
        <dbReference type="ARBA" id="ARBA00022723"/>
    </source>
</evidence>
<feature type="compositionally biased region" description="Polar residues" evidence="5">
    <location>
        <begin position="490"/>
        <end position="501"/>
    </location>
</feature>
<feature type="compositionally biased region" description="Polar residues" evidence="5">
    <location>
        <begin position="246"/>
        <end position="256"/>
    </location>
</feature>
<feature type="region of interest" description="Disordered" evidence="5">
    <location>
        <begin position="1"/>
        <end position="29"/>
    </location>
</feature>
<feature type="domain" description="LIM zinc-binding" evidence="6">
    <location>
        <begin position="659"/>
        <end position="722"/>
    </location>
</feature>
<dbReference type="GO" id="GO:0030695">
    <property type="term" value="F:GTPase regulator activity"/>
    <property type="evidence" value="ECO:0007669"/>
    <property type="project" value="UniProtKB-ARBA"/>
</dbReference>
<feature type="region of interest" description="Disordered" evidence="5">
    <location>
        <begin position="54"/>
        <end position="662"/>
    </location>
</feature>
<keyword evidence="1 4" id="KW-0479">Metal-binding</keyword>
<protein>
    <recommendedName>
        <fullName evidence="6">LIM zinc-binding domain-containing protein</fullName>
    </recommendedName>
</protein>
<feature type="compositionally biased region" description="Basic and acidic residues" evidence="5">
    <location>
        <begin position="479"/>
        <end position="489"/>
    </location>
</feature>
<dbReference type="RefSeq" id="XP_033605221.1">
    <property type="nucleotide sequence ID" value="XM_033739232.1"/>
</dbReference>
<feature type="compositionally biased region" description="Low complexity" evidence="5">
    <location>
        <begin position="277"/>
        <end position="295"/>
    </location>
</feature>
<sequence>MLGLGRWRNAAPPTPTAATHEERSSSTLPTIKCSDCGIEIEISRLADHLCVQTTEEPETYEPSPPPPHARPAVPRSETMDSFVASNRKSYGLLRPGRQAPPKIDPAAANKPYSRPMAPITPVSDYSGSRSVSPMISGSGRKTPMRSVTSPMPRPYSPPSPELNSNLDCAFPPWPTMGSRSNTPTGVRPRDRKPTDPGTRLAQPQSNAMYAPVSPRFDGGANVLKRMDNISPGPFDGRKGSFDRRPSATTTDNTRVDSPQAGPDEHNSPAKSIRSRSHSTGSNNSRRSRSSVRSTGLPNGPKAGFNLPPPPPPPPADDDDDDDHPFEGIDKFLRRVRDEEPLDVPKPLNTIDRSKTFPVPAQEDRAASLPRRPSEPAARSRALSNATISSVYSSDSIEAPPVPPMPSLNNLYSLATSKPGAPVTKLAPASQIPTPNSPAESSMHTSSESVSSGGSMSGFDARSVSSVSSIHESESGGPEKISRARKESDPTRGQLQSPTSYGSPPKRLPLGVQPGVVRTNAPDNISLPNPPAIPATVEELPESPMDPAIHRGIISQQRPSVSNGSGRPVNPATYPIPPALSPPEEVPARPSPLVPNSAPQNPQSFHPQPPAALQPRGALPPRLDSRNAAQLPKRQPPNVTLPLPPQNEGLQRKPTSGKRPKCRGCNESIVGKSVKAADGRLTGRWHKECFTCKTCRQPFQTADFYVHNNAPYCEHHYHQMNNSLCQLCNRGIEGQFLETDKKRKYHPRCFMCSHCRIPLKDDYLEFNGRPYCERHAQHAASQTSMLGTGARRFPERRTTKLMMMM</sequence>
<feature type="compositionally biased region" description="Pro residues" evidence="5">
    <location>
        <begin position="573"/>
        <end position="592"/>
    </location>
</feature>
<keyword evidence="3 4" id="KW-0440">LIM domain</keyword>
<dbReference type="Pfam" id="PF00412">
    <property type="entry name" value="LIM"/>
    <property type="match status" value="2"/>
</dbReference>
<feature type="compositionally biased region" description="Pro residues" evidence="5">
    <location>
        <begin position="151"/>
        <end position="160"/>
    </location>
</feature>
<feature type="compositionally biased region" description="Polar residues" evidence="5">
    <location>
        <begin position="596"/>
        <end position="605"/>
    </location>
</feature>
<feature type="compositionally biased region" description="Low complexity" evidence="5">
    <location>
        <begin position="366"/>
        <end position="383"/>
    </location>
</feature>
<dbReference type="FunFam" id="2.10.110.10:FF:000105">
    <property type="entry name" value="Similar to LIM domain-containing protein"/>
    <property type="match status" value="1"/>
</dbReference>
<evidence type="ECO:0000313" key="7">
    <source>
        <dbReference type="EMBL" id="KAF2762770.1"/>
    </source>
</evidence>
<evidence type="ECO:0000256" key="2">
    <source>
        <dbReference type="ARBA" id="ARBA00022833"/>
    </source>
</evidence>
<feature type="compositionally biased region" description="Low complexity" evidence="5">
    <location>
        <begin position="436"/>
        <end position="453"/>
    </location>
</feature>
<dbReference type="CDD" id="cd08368">
    <property type="entry name" value="LIM"/>
    <property type="match status" value="1"/>
</dbReference>
<feature type="compositionally biased region" description="Basic and acidic residues" evidence="5">
    <location>
        <begin position="235"/>
        <end position="245"/>
    </location>
</feature>
<keyword evidence="2 4" id="KW-0862">Zinc</keyword>
<dbReference type="SMART" id="SM00132">
    <property type="entry name" value="LIM"/>
    <property type="match status" value="2"/>
</dbReference>
<dbReference type="PANTHER" id="PTHR24210:SF14">
    <property type="entry name" value="LIM ZINC-BINDING DOMAIN-CONTAINING PROTEIN"/>
    <property type="match status" value="1"/>
</dbReference>
<feature type="compositionally biased region" description="Basic and acidic residues" evidence="5">
    <location>
        <begin position="324"/>
        <end position="338"/>
    </location>
</feature>
<dbReference type="PROSITE" id="PS50023">
    <property type="entry name" value="LIM_DOMAIN_2"/>
    <property type="match status" value="2"/>
</dbReference>
<dbReference type="PANTHER" id="PTHR24210">
    <property type="entry name" value="LIM DOMAIN-CONTAINING PROTEIN"/>
    <property type="match status" value="1"/>
</dbReference>
<feature type="domain" description="LIM zinc-binding" evidence="6">
    <location>
        <begin position="723"/>
        <end position="781"/>
    </location>
</feature>
<dbReference type="CDD" id="cd09397">
    <property type="entry name" value="LIM1_UF1"/>
    <property type="match status" value="1"/>
</dbReference>
<proteinExistence type="predicted"/>
<feature type="compositionally biased region" description="Polar residues" evidence="5">
    <location>
        <begin position="406"/>
        <end position="415"/>
    </location>
</feature>
<dbReference type="InterPro" id="IPR001781">
    <property type="entry name" value="Znf_LIM"/>
</dbReference>
<keyword evidence="8" id="KW-1185">Reference proteome</keyword>
<evidence type="ECO:0000259" key="6">
    <source>
        <dbReference type="PROSITE" id="PS50023"/>
    </source>
</evidence>
<dbReference type="AlphaFoldDB" id="A0A6A6WKP2"/>